<dbReference type="InterPro" id="IPR051916">
    <property type="entry name" value="GPI-anchor_lipid_remodeler"/>
</dbReference>
<dbReference type="Proteomes" id="UP000555103">
    <property type="component" value="Unassembled WGS sequence"/>
</dbReference>
<protein>
    <submittedName>
        <fullName evidence="3">Endonuclease/exonuclease/phosphatase family metal-dependent hydrolase</fullName>
    </submittedName>
</protein>
<dbReference type="GO" id="GO:0004519">
    <property type="term" value="F:endonuclease activity"/>
    <property type="evidence" value="ECO:0007669"/>
    <property type="project" value="UniProtKB-KW"/>
</dbReference>
<dbReference type="PANTHER" id="PTHR14859">
    <property type="entry name" value="CALCOFLUOR WHITE HYPERSENSITIVE PROTEIN PRECURSOR"/>
    <property type="match status" value="1"/>
</dbReference>
<keyword evidence="3" id="KW-0378">Hydrolase</keyword>
<feature type="domain" description="Endonuclease/exonuclease/phosphatase" evidence="2">
    <location>
        <begin position="28"/>
        <end position="242"/>
    </location>
</feature>
<evidence type="ECO:0000313" key="3">
    <source>
        <dbReference type="EMBL" id="MBB4036797.1"/>
    </source>
</evidence>
<dbReference type="InterPro" id="IPR005135">
    <property type="entry name" value="Endo/exonuclease/phosphatase"/>
</dbReference>
<evidence type="ECO:0000259" key="2">
    <source>
        <dbReference type="Pfam" id="PF03372"/>
    </source>
</evidence>
<gene>
    <name evidence="3" type="ORF">GGR21_002710</name>
</gene>
<reference evidence="3 4" key="1">
    <citation type="submission" date="2020-08" db="EMBL/GenBank/DDBJ databases">
        <title>Genomic Encyclopedia of Type Strains, Phase IV (KMG-IV): sequencing the most valuable type-strain genomes for metagenomic binning, comparative biology and taxonomic classification.</title>
        <authorList>
            <person name="Goeker M."/>
        </authorList>
    </citation>
    <scope>NUCLEOTIDE SEQUENCE [LARGE SCALE GENOMIC DNA]</scope>
    <source>
        <strain evidence="3 4">DSM 104969</strain>
    </source>
</reference>
<accession>A0A840CL55</accession>
<dbReference type="PANTHER" id="PTHR14859:SF15">
    <property type="entry name" value="ENDONUCLEASE_EXONUCLEASE_PHOSPHATASE DOMAIN-CONTAINING PROTEIN"/>
    <property type="match status" value="1"/>
</dbReference>
<evidence type="ECO:0000313" key="4">
    <source>
        <dbReference type="Proteomes" id="UP000555103"/>
    </source>
</evidence>
<dbReference type="GO" id="GO:0006506">
    <property type="term" value="P:GPI anchor biosynthetic process"/>
    <property type="evidence" value="ECO:0007669"/>
    <property type="project" value="TreeGrafter"/>
</dbReference>
<comment type="caution">
    <text evidence="3">The sequence shown here is derived from an EMBL/GenBank/DDBJ whole genome shotgun (WGS) entry which is preliminary data.</text>
</comment>
<dbReference type="AlphaFoldDB" id="A0A840CL55"/>
<keyword evidence="3" id="KW-0269">Exonuclease</keyword>
<keyword evidence="1" id="KW-0732">Signal</keyword>
<feature type="chain" id="PRO_5032471137" evidence="1">
    <location>
        <begin position="20"/>
        <end position="252"/>
    </location>
</feature>
<dbReference type="GO" id="GO:0004527">
    <property type="term" value="F:exonuclease activity"/>
    <property type="evidence" value="ECO:0007669"/>
    <property type="project" value="UniProtKB-KW"/>
</dbReference>
<name>A0A840CL55_9BACT</name>
<proteinExistence type="predicted"/>
<keyword evidence="3" id="KW-0255">Endonuclease</keyword>
<keyword evidence="3" id="KW-0540">Nuclease</keyword>
<sequence>MKKLICVLVLAVVVMAAGAQTKLKIFNYNVRMSGQMVNYSAKPFAELIKQQNPDFVMLQEVDFNTTRNGNKDFLTELAAELGMFSAFGKAIDYQNGEYGVGILSKYPIEKISNNQLTSSRSDIKEKRTVLYIDVTVDGQKLRVASTHLDNSTADVRTDMVNQMNSYLSNGGVPVILAGDFNAYPTEQTITNGMNSWQKICDNLPTISASNPTSKIDYIFAKPLNGWNVVSYQRVIRTDLSDHIALVAEVELK</sequence>
<organism evidence="3 4">
    <name type="scientific">Dysgonomonas hofstadii</name>
    <dbReference type="NCBI Taxonomy" id="637886"/>
    <lineage>
        <taxon>Bacteria</taxon>
        <taxon>Pseudomonadati</taxon>
        <taxon>Bacteroidota</taxon>
        <taxon>Bacteroidia</taxon>
        <taxon>Bacteroidales</taxon>
        <taxon>Dysgonomonadaceae</taxon>
        <taxon>Dysgonomonas</taxon>
    </lineage>
</organism>
<evidence type="ECO:0000256" key="1">
    <source>
        <dbReference type="SAM" id="SignalP"/>
    </source>
</evidence>
<keyword evidence="4" id="KW-1185">Reference proteome</keyword>
<dbReference type="SUPFAM" id="SSF56219">
    <property type="entry name" value="DNase I-like"/>
    <property type="match status" value="1"/>
</dbReference>
<dbReference type="GO" id="GO:0016020">
    <property type="term" value="C:membrane"/>
    <property type="evidence" value="ECO:0007669"/>
    <property type="project" value="GOC"/>
</dbReference>
<dbReference type="EMBL" id="JACIEP010000009">
    <property type="protein sequence ID" value="MBB4036797.1"/>
    <property type="molecule type" value="Genomic_DNA"/>
</dbReference>
<dbReference type="InterPro" id="IPR036691">
    <property type="entry name" value="Endo/exonu/phosph_ase_sf"/>
</dbReference>
<dbReference type="Pfam" id="PF03372">
    <property type="entry name" value="Exo_endo_phos"/>
    <property type="match status" value="1"/>
</dbReference>
<dbReference type="Gene3D" id="3.60.10.10">
    <property type="entry name" value="Endonuclease/exonuclease/phosphatase"/>
    <property type="match status" value="1"/>
</dbReference>
<feature type="signal peptide" evidence="1">
    <location>
        <begin position="1"/>
        <end position="19"/>
    </location>
</feature>